<dbReference type="AlphaFoldDB" id="A0A382GES6"/>
<dbReference type="PANTHER" id="PTHR11014">
    <property type="entry name" value="PEPTIDASE M20 FAMILY MEMBER"/>
    <property type="match status" value="1"/>
</dbReference>
<dbReference type="Gene3D" id="3.40.630.10">
    <property type="entry name" value="Zn peptidases"/>
    <property type="match status" value="1"/>
</dbReference>
<dbReference type="InterPro" id="IPR002933">
    <property type="entry name" value="Peptidase_M20"/>
</dbReference>
<dbReference type="FunFam" id="3.30.70.360:FF:000001">
    <property type="entry name" value="N-acetyldiaminopimelate deacetylase"/>
    <property type="match status" value="1"/>
</dbReference>
<reference evidence="3" key="1">
    <citation type="submission" date="2018-05" db="EMBL/GenBank/DDBJ databases">
        <authorList>
            <person name="Lanie J.A."/>
            <person name="Ng W.-L."/>
            <person name="Kazmierczak K.M."/>
            <person name="Andrzejewski T.M."/>
            <person name="Davidsen T.M."/>
            <person name="Wayne K.J."/>
            <person name="Tettelin H."/>
            <person name="Glass J.I."/>
            <person name="Rusch D."/>
            <person name="Podicherti R."/>
            <person name="Tsui H.-C.T."/>
            <person name="Winkler M.E."/>
        </authorList>
    </citation>
    <scope>NUCLEOTIDE SEQUENCE</scope>
</reference>
<evidence type="ECO:0000313" key="3">
    <source>
        <dbReference type="EMBL" id="SVB73352.1"/>
    </source>
</evidence>
<name>A0A382GES6_9ZZZZ</name>
<dbReference type="EMBL" id="UINC01054983">
    <property type="protein sequence ID" value="SVB73352.1"/>
    <property type="molecule type" value="Genomic_DNA"/>
</dbReference>
<feature type="domain" description="Peptidase M20 dimerisation" evidence="2">
    <location>
        <begin position="188"/>
        <end position="284"/>
    </location>
</feature>
<sequence>MNEILEVSNTVLDEVISVRRDIHAHPELHLDNPKTQTRILESLEDLPLEVTTGGNLTSVVADLKGTKTSEGPTILLRADTDALPVDEDSGETFCSVEPGRSHACGHDAHTAMLVGAAKVLSKMRDQFSGTVRFMFQPGEEGAGGARIMIDEGVLENVTRAFAIHVTPNLPTGFVACRPGAMLASTDEIRVTVVGQGGHASTPHLCADPIPPMASMINSLQTSVTREINAFDPALVTIAHVEAGTTTNVIPEKAFFEGTIRCVSENTRNQIKESVVRVCDQIAKAHKCFADVTITEGYPVTVNDAGEAARFALLCEKTIGEGSFFEFPSPVMGGEDFSYLLQKVPGVMAFLGVCPEDIEDSLSAPPCHSNRMRINESALL</sequence>
<gene>
    <name evidence="3" type="ORF">METZ01_LOCUS226206</name>
</gene>
<dbReference type="Pfam" id="PF01546">
    <property type="entry name" value="Peptidase_M20"/>
    <property type="match status" value="1"/>
</dbReference>
<organism evidence="3">
    <name type="scientific">marine metagenome</name>
    <dbReference type="NCBI Taxonomy" id="408172"/>
    <lineage>
        <taxon>unclassified sequences</taxon>
        <taxon>metagenomes</taxon>
        <taxon>ecological metagenomes</taxon>
    </lineage>
</organism>
<dbReference type="InterPro" id="IPR017439">
    <property type="entry name" value="Amidohydrolase"/>
</dbReference>
<dbReference type="InterPro" id="IPR036264">
    <property type="entry name" value="Bact_exopeptidase_dim_dom"/>
</dbReference>
<dbReference type="Pfam" id="PF07687">
    <property type="entry name" value="M20_dimer"/>
    <property type="match status" value="1"/>
</dbReference>
<accession>A0A382GES6</accession>
<protein>
    <recommendedName>
        <fullName evidence="2">Peptidase M20 dimerisation domain-containing protein</fullName>
    </recommendedName>
</protein>
<proteinExistence type="predicted"/>
<keyword evidence="1" id="KW-0378">Hydrolase</keyword>
<dbReference type="PIRSF" id="PIRSF005962">
    <property type="entry name" value="Pept_M20D_amidohydro"/>
    <property type="match status" value="1"/>
</dbReference>
<evidence type="ECO:0000256" key="1">
    <source>
        <dbReference type="ARBA" id="ARBA00022801"/>
    </source>
</evidence>
<dbReference type="SUPFAM" id="SSF53187">
    <property type="entry name" value="Zn-dependent exopeptidases"/>
    <property type="match status" value="1"/>
</dbReference>
<evidence type="ECO:0000259" key="2">
    <source>
        <dbReference type="Pfam" id="PF07687"/>
    </source>
</evidence>
<dbReference type="InterPro" id="IPR011650">
    <property type="entry name" value="Peptidase_M20_dimer"/>
</dbReference>
<dbReference type="CDD" id="cd03886">
    <property type="entry name" value="M20_Acy1"/>
    <property type="match status" value="1"/>
</dbReference>
<dbReference type="PANTHER" id="PTHR11014:SF63">
    <property type="entry name" value="METALLOPEPTIDASE, PUTATIVE (AFU_ORTHOLOGUE AFUA_6G09600)-RELATED"/>
    <property type="match status" value="1"/>
</dbReference>
<dbReference type="SUPFAM" id="SSF55031">
    <property type="entry name" value="Bacterial exopeptidase dimerisation domain"/>
    <property type="match status" value="1"/>
</dbReference>
<dbReference type="NCBIfam" id="TIGR01891">
    <property type="entry name" value="amidohydrolases"/>
    <property type="match status" value="1"/>
</dbReference>
<dbReference type="GO" id="GO:0016787">
    <property type="term" value="F:hydrolase activity"/>
    <property type="evidence" value="ECO:0007669"/>
    <property type="project" value="UniProtKB-KW"/>
</dbReference>
<dbReference type="Gene3D" id="3.30.70.360">
    <property type="match status" value="1"/>
</dbReference>
<feature type="non-terminal residue" evidence="3">
    <location>
        <position position="379"/>
    </location>
</feature>